<accession>A0A3B1DBH1</accession>
<protein>
    <submittedName>
        <fullName evidence="1">Uncharacterized protein</fullName>
    </submittedName>
</protein>
<dbReference type="EMBL" id="UOGG01000189">
    <property type="protein sequence ID" value="VAX32210.1"/>
    <property type="molecule type" value="Genomic_DNA"/>
</dbReference>
<organism evidence="1">
    <name type="scientific">hydrothermal vent metagenome</name>
    <dbReference type="NCBI Taxonomy" id="652676"/>
    <lineage>
        <taxon>unclassified sequences</taxon>
        <taxon>metagenomes</taxon>
        <taxon>ecological metagenomes</taxon>
    </lineage>
</organism>
<gene>
    <name evidence="1" type="ORF">MNBD_NITROSPINAE05-827</name>
</gene>
<sequence length="412" mass="47411">MIIPLSHKLRLRFRLRRCLEAWAFIALIFFQSDSVTAHELSGFVGGEARVFAQSAIQPGQKDHSASFVLNPEYYHEFEDGSSFTFVPFYRLDSADDARTHFDLRELSFIWLQDDFELRLGVRKVFWGVTEVVHLVDIINQTDLVENVDTEDKLGQPMINLSLARDWGTVDFFMLPFFRERTFPGRSGRLRSALVVDTDRAVYESAAQEWNTDWAVRYSHFFGDWDVGLSHFIGTGREPTLLRGSDSSGNAILIPRYEQINQTGLDVSYVINDWLWKLEALYRSGQGAEDYFSWAGGFEYTFTRFMDSEMDLGLVMEAIFDERGDRATTPFENDIALALRLAVNDPESTEVLAGWVQDVTGNARSFFIEASRRLGDQWKLTVEMRASFSQPESDLFFDQRADGFLQAELNYFF</sequence>
<evidence type="ECO:0000313" key="1">
    <source>
        <dbReference type="EMBL" id="VAX32210.1"/>
    </source>
</evidence>
<proteinExistence type="predicted"/>
<reference evidence="1" key="1">
    <citation type="submission" date="2018-06" db="EMBL/GenBank/DDBJ databases">
        <authorList>
            <person name="Zhirakovskaya E."/>
        </authorList>
    </citation>
    <scope>NUCLEOTIDE SEQUENCE</scope>
</reference>
<name>A0A3B1DBH1_9ZZZZ</name>
<dbReference type="AlphaFoldDB" id="A0A3B1DBH1"/>